<reference evidence="3" key="1">
    <citation type="submission" date="2022-12" db="EMBL/GenBank/DDBJ databases">
        <title>Isolation and characterisation of novel Methanocorpusculum spp. from native Australian herbivores indicates the genus is ancestrally host-associated.</title>
        <authorList>
            <person name="Volmer J.G."/>
            <person name="Soo R.M."/>
            <person name="Evans P.N."/>
            <person name="Hoedt E.C."/>
            <person name="Astorga Alsina A.L."/>
            <person name="Woodcroft B.J."/>
            <person name="Tyson G.W."/>
            <person name="Hugenholtz P."/>
            <person name="Morrison M."/>
        </authorList>
    </citation>
    <scope>NUCLEOTIDE SEQUENCE</scope>
    <source>
        <strain evidence="3">CW153</strain>
    </source>
</reference>
<keyword evidence="4" id="KW-1185">Reference proteome</keyword>
<feature type="domain" description="PEGA" evidence="2">
    <location>
        <begin position="292"/>
        <end position="348"/>
    </location>
</feature>
<dbReference type="RefSeq" id="WP_268923659.1">
    <property type="nucleotide sequence ID" value="NZ_JAPTGC010000018.1"/>
</dbReference>
<dbReference type="InterPro" id="IPR013229">
    <property type="entry name" value="PEGA"/>
</dbReference>
<organism evidence="3 4">
    <name type="scientific">Methanocorpusculum vombati</name>
    <dbReference type="NCBI Taxonomy" id="3002864"/>
    <lineage>
        <taxon>Archaea</taxon>
        <taxon>Methanobacteriati</taxon>
        <taxon>Methanobacteriota</taxon>
        <taxon>Stenosarchaea group</taxon>
        <taxon>Methanomicrobia</taxon>
        <taxon>Methanomicrobiales</taxon>
        <taxon>Methanocorpusculaceae</taxon>
        <taxon>Methanocorpusculum</taxon>
    </lineage>
</organism>
<sequence>MAGVLQVVRICLCILAVAAAAGCVSGVPDTDDGSPVPSYVPDTEGTDDSSGEERVGMVEVLSDPPFAAVLVDGEYAGAATPAVIPVSWGNHTIGAESSYGRVSATQVTVAGNTTVELRISPEQGTGRFLNAGILSGTGFAVVEASERAVYVSVFGRMQNAVRSGTGSVIRNMVESPYVVPGLAEGTVKITAAGGSGDSILREVPVMSGAFSPLYYMFGAGDPWENLSVSSDVYAGMRYSVDGFLSAGVLPGKREWPVSATFVSVLTPEGIVSFPRGAGNWSEMELDGREVVWHDVRVMSQPSGADIFVDGFATGYTTPWTIRNVSDGFHAIMVSKPGFLPEVQKVSFGGTGREMTIVMPTMQEYASGYVAVNSSVPGSRVVMYGRDTGDRTPVVYAGFPSGRQEISVVSPDGRSRMFAVTVVPGAVNEVFADFSQ</sequence>
<feature type="region of interest" description="Disordered" evidence="1">
    <location>
        <begin position="27"/>
        <end position="52"/>
    </location>
</feature>
<dbReference type="Pfam" id="PF08308">
    <property type="entry name" value="PEGA"/>
    <property type="match status" value="2"/>
</dbReference>
<dbReference type="EMBL" id="JAPTGC010000018">
    <property type="protein sequence ID" value="MCZ0863395.1"/>
    <property type="molecule type" value="Genomic_DNA"/>
</dbReference>
<name>A0ABT4INS4_9EURY</name>
<gene>
    <name evidence="3" type="ORF">O0S09_09070</name>
</gene>
<protein>
    <submittedName>
        <fullName evidence="3">PEGA domain-containing protein</fullName>
    </submittedName>
</protein>
<comment type="caution">
    <text evidence="3">The sequence shown here is derived from an EMBL/GenBank/DDBJ whole genome shotgun (WGS) entry which is preliminary data.</text>
</comment>
<evidence type="ECO:0000313" key="4">
    <source>
        <dbReference type="Proteomes" id="UP001141336"/>
    </source>
</evidence>
<feature type="domain" description="PEGA" evidence="2">
    <location>
        <begin position="57"/>
        <end position="119"/>
    </location>
</feature>
<dbReference type="Proteomes" id="UP001141336">
    <property type="component" value="Unassembled WGS sequence"/>
</dbReference>
<accession>A0ABT4INS4</accession>
<evidence type="ECO:0000313" key="3">
    <source>
        <dbReference type="EMBL" id="MCZ0863395.1"/>
    </source>
</evidence>
<evidence type="ECO:0000259" key="2">
    <source>
        <dbReference type="Pfam" id="PF08308"/>
    </source>
</evidence>
<proteinExistence type="predicted"/>
<evidence type="ECO:0000256" key="1">
    <source>
        <dbReference type="SAM" id="MobiDB-lite"/>
    </source>
</evidence>